<feature type="compositionally biased region" description="Pro residues" evidence="1">
    <location>
        <begin position="69"/>
        <end position="83"/>
    </location>
</feature>
<sequence>MRSAPLLAALTVTAALLTSCGGDAATTPLDSTTTAGTPAPPATATPGNPTDPLTQAPPPGGAPADRVAPEPPVSDQPVTPVPAPEGGDITPTAVASPPAGDRLAWCTALIAVPNANEDGGSIAPADHLRTAAGLRNAAETPGMPAEVEEFVLGMATVSELFAASNGVPSEADRAMVQDAFASIGPASEVGGAACPEVFDMPTGG</sequence>
<reference evidence="3 4" key="1">
    <citation type="submission" date="2018-02" db="EMBL/GenBank/DDBJ databases">
        <title>Genomic Encyclopedia of Archaeal and Bacterial Type Strains, Phase II (KMG-II): from individual species to whole genera.</title>
        <authorList>
            <person name="Goeker M."/>
        </authorList>
    </citation>
    <scope>NUCLEOTIDE SEQUENCE [LARGE SCALE GENOMIC DNA]</scope>
    <source>
        <strain evidence="3 4">DSM 22857</strain>
    </source>
</reference>
<dbReference type="RefSeq" id="WP_104431862.1">
    <property type="nucleotide sequence ID" value="NZ_PTJD01000003.1"/>
</dbReference>
<proteinExistence type="predicted"/>
<organism evidence="3 4">
    <name type="scientific">Kineococcus xinjiangensis</name>
    <dbReference type="NCBI Taxonomy" id="512762"/>
    <lineage>
        <taxon>Bacteria</taxon>
        <taxon>Bacillati</taxon>
        <taxon>Actinomycetota</taxon>
        <taxon>Actinomycetes</taxon>
        <taxon>Kineosporiales</taxon>
        <taxon>Kineosporiaceae</taxon>
        <taxon>Kineococcus</taxon>
    </lineage>
</organism>
<gene>
    <name evidence="3" type="ORF">CLV92_103225</name>
</gene>
<evidence type="ECO:0000256" key="2">
    <source>
        <dbReference type="SAM" id="SignalP"/>
    </source>
</evidence>
<accession>A0A2S6IU37</accession>
<dbReference type="EMBL" id="PTJD01000003">
    <property type="protein sequence ID" value="PPK97690.1"/>
    <property type="molecule type" value="Genomic_DNA"/>
</dbReference>
<dbReference type="AlphaFoldDB" id="A0A2S6IU37"/>
<feature type="region of interest" description="Disordered" evidence="1">
    <location>
        <begin position="21"/>
        <end position="96"/>
    </location>
</feature>
<dbReference type="Proteomes" id="UP000239485">
    <property type="component" value="Unassembled WGS sequence"/>
</dbReference>
<feature type="signal peptide" evidence="2">
    <location>
        <begin position="1"/>
        <end position="24"/>
    </location>
</feature>
<evidence type="ECO:0000256" key="1">
    <source>
        <dbReference type="SAM" id="MobiDB-lite"/>
    </source>
</evidence>
<dbReference type="PROSITE" id="PS51257">
    <property type="entry name" value="PROKAR_LIPOPROTEIN"/>
    <property type="match status" value="1"/>
</dbReference>
<keyword evidence="4" id="KW-1185">Reference proteome</keyword>
<feature type="chain" id="PRO_5015498358" description="DUF732 domain-containing protein" evidence="2">
    <location>
        <begin position="25"/>
        <end position="204"/>
    </location>
</feature>
<evidence type="ECO:0000313" key="3">
    <source>
        <dbReference type="EMBL" id="PPK97690.1"/>
    </source>
</evidence>
<evidence type="ECO:0008006" key="5">
    <source>
        <dbReference type="Google" id="ProtNLM"/>
    </source>
</evidence>
<comment type="caution">
    <text evidence="3">The sequence shown here is derived from an EMBL/GenBank/DDBJ whole genome shotgun (WGS) entry which is preliminary data.</text>
</comment>
<name>A0A2S6IU37_9ACTN</name>
<evidence type="ECO:0000313" key="4">
    <source>
        <dbReference type="Proteomes" id="UP000239485"/>
    </source>
</evidence>
<keyword evidence="2" id="KW-0732">Signal</keyword>
<protein>
    <recommendedName>
        <fullName evidence="5">DUF732 domain-containing protein</fullName>
    </recommendedName>
</protein>